<feature type="non-terminal residue" evidence="2">
    <location>
        <position position="57"/>
    </location>
</feature>
<feature type="non-terminal residue" evidence="2">
    <location>
        <position position="1"/>
    </location>
</feature>
<evidence type="ECO:0000256" key="1">
    <source>
        <dbReference type="SAM" id="MobiDB-lite"/>
    </source>
</evidence>
<name>A0A382TRF8_9ZZZZ</name>
<gene>
    <name evidence="2" type="ORF">METZ01_LOCUS376902</name>
</gene>
<evidence type="ECO:0000313" key="2">
    <source>
        <dbReference type="EMBL" id="SVD24048.1"/>
    </source>
</evidence>
<dbReference type="EMBL" id="UINC01138232">
    <property type="protein sequence ID" value="SVD24048.1"/>
    <property type="molecule type" value="Genomic_DNA"/>
</dbReference>
<proteinExistence type="predicted"/>
<protein>
    <submittedName>
        <fullName evidence="2">Uncharacterized protein</fullName>
    </submittedName>
</protein>
<dbReference type="AlphaFoldDB" id="A0A382TRF8"/>
<organism evidence="2">
    <name type="scientific">marine metagenome</name>
    <dbReference type="NCBI Taxonomy" id="408172"/>
    <lineage>
        <taxon>unclassified sequences</taxon>
        <taxon>metagenomes</taxon>
        <taxon>ecological metagenomes</taxon>
    </lineage>
</organism>
<accession>A0A382TRF8</accession>
<sequence>PPLIYALRSRPASCPRSTRVSPTAIPGWVRSARASSRRRWPASKAHSGRLPAGWACH</sequence>
<reference evidence="2" key="1">
    <citation type="submission" date="2018-05" db="EMBL/GenBank/DDBJ databases">
        <authorList>
            <person name="Lanie J.A."/>
            <person name="Ng W.-L."/>
            <person name="Kazmierczak K.M."/>
            <person name="Andrzejewski T.M."/>
            <person name="Davidsen T.M."/>
            <person name="Wayne K.J."/>
            <person name="Tettelin H."/>
            <person name="Glass J.I."/>
            <person name="Rusch D."/>
            <person name="Podicherti R."/>
            <person name="Tsui H.-C.T."/>
            <person name="Winkler M.E."/>
        </authorList>
    </citation>
    <scope>NUCLEOTIDE SEQUENCE</scope>
</reference>
<feature type="region of interest" description="Disordered" evidence="1">
    <location>
        <begin position="36"/>
        <end position="57"/>
    </location>
</feature>